<dbReference type="AlphaFoldDB" id="A0A172UV76"/>
<evidence type="ECO:0008006" key="4">
    <source>
        <dbReference type="Google" id="ProtNLM"/>
    </source>
</evidence>
<accession>A0A172UV76</accession>
<dbReference type="RefSeq" id="WP_068003077.1">
    <property type="nucleotide sequence ID" value="NZ_CP015596.1"/>
</dbReference>
<dbReference type="STRING" id="1682113.A7U43_18155"/>
<keyword evidence="1" id="KW-0472">Membrane</keyword>
<sequence length="220" mass="23530">MSDTRTRSVRGGRLAISRSRGALSGFLLILLGLWGAFIPFVGPYIDFAYTPDAPWTWTLGRGWLEVLPGAVTVLGGLLLLVSRNRATAILGGWLAVAAGAWFVVGRALAAPLALGNIGSPVAVTDAKRVVLELAYFSGLGAVVIFLAAVAVGRLSVRSIRDVEIRDVRTVEPVDTTTAAQPAAMPDQRTEVIGPTAQARGRLNWRNMFRSGDRDNELAHR</sequence>
<organism evidence="2 3">
    <name type="scientific">Mycobacterium adipatum</name>
    <dbReference type="NCBI Taxonomy" id="1682113"/>
    <lineage>
        <taxon>Bacteria</taxon>
        <taxon>Bacillati</taxon>
        <taxon>Actinomycetota</taxon>
        <taxon>Actinomycetes</taxon>
        <taxon>Mycobacteriales</taxon>
        <taxon>Mycobacteriaceae</taxon>
        <taxon>Mycobacterium</taxon>
    </lineage>
</organism>
<gene>
    <name evidence="2" type="ORF">A7U43_18155</name>
</gene>
<evidence type="ECO:0000313" key="3">
    <source>
        <dbReference type="Proteomes" id="UP000077143"/>
    </source>
</evidence>
<evidence type="ECO:0000313" key="2">
    <source>
        <dbReference type="EMBL" id="ANE83039.1"/>
    </source>
</evidence>
<evidence type="ECO:0000256" key="1">
    <source>
        <dbReference type="SAM" id="Phobius"/>
    </source>
</evidence>
<feature type="transmembrane region" description="Helical" evidence="1">
    <location>
        <begin position="21"/>
        <end position="42"/>
    </location>
</feature>
<keyword evidence="1" id="KW-0812">Transmembrane</keyword>
<keyword evidence="3" id="KW-1185">Reference proteome</keyword>
<feature type="transmembrane region" description="Helical" evidence="1">
    <location>
        <begin position="62"/>
        <end position="81"/>
    </location>
</feature>
<feature type="transmembrane region" description="Helical" evidence="1">
    <location>
        <begin position="134"/>
        <end position="156"/>
    </location>
</feature>
<name>A0A172UV76_9MYCO</name>
<feature type="transmembrane region" description="Helical" evidence="1">
    <location>
        <begin position="93"/>
        <end position="114"/>
    </location>
</feature>
<dbReference type="EMBL" id="CP015596">
    <property type="protein sequence ID" value="ANE83039.1"/>
    <property type="molecule type" value="Genomic_DNA"/>
</dbReference>
<proteinExistence type="predicted"/>
<protein>
    <recommendedName>
        <fullName evidence="4">Secreted protein</fullName>
    </recommendedName>
</protein>
<dbReference type="Proteomes" id="UP000077143">
    <property type="component" value="Chromosome"/>
</dbReference>
<dbReference type="KEGG" id="madi:A7U43_18155"/>
<dbReference type="OrthoDB" id="3208582at2"/>
<reference evidence="2 3" key="1">
    <citation type="submission" date="2016-05" db="EMBL/GenBank/DDBJ databases">
        <title>Complete genome sequence of a phthalic acid esters degrading Mycobacterium sp. YC-RL4.</title>
        <authorList>
            <person name="Ren L."/>
            <person name="Fan S."/>
            <person name="Ruth N."/>
            <person name="Jia Y."/>
            <person name="Wang J."/>
            <person name="Qiao C."/>
        </authorList>
    </citation>
    <scope>NUCLEOTIDE SEQUENCE [LARGE SCALE GENOMIC DNA]</scope>
    <source>
        <strain evidence="2 3">YC-RL4</strain>
    </source>
</reference>
<keyword evidence="1" id="KW-1133">Transmembrane helix</keyword>